<evidence type="ECO:0000313" key="2">
    <source>
        <dbReference type="Proteomes" id="UP000055136"/>
    </source>
</evidence>
<sequence>MRAPAGTEMNSSYPVYICPVYNHSYLSYPVSSSIAILNYRAPAPALASAASVNNTPNIVIMPIRSP</sequence>
<dbReference type="KEGG" id="tee:Tel_03590"/>
<dbReference type="EMBL" id="CP013099">
    <property type="protein sequence ID" value="ALP52297.1"/>
    <property type="molecule type" value="Genomic_DNA"/>
</dbReference>
<proteinExistence type="predicted"/>
<dbReference type="Proteomes" id="UP000055136">
    <property type="component" value="Chromosome"/>
</dbReference>
<name>A0A0S2TAU7_9GAMM</name>
<dbReference type="AlphaFoldDB" id="A0A0S2TAU7"/>
<dbReference type="STRING" id="1748243.Tel_03590"/>
<accession>A0A0S2TAU7</accession>
<reference evidence="1" key="1">
    <citation type="submission" date="2015-10" db="EMBL/GenBank/DDBJ databases">
        <title>Description of Candidatus Tenderia electrophaga gen. nov, sp. nov., an Uncultivated Electroautotroph from a Biocathode Enrichment.</title>
        <authorList>
            <person name="Eddie B.J."/>
            <person name="Malanoski A.P."/>
            <person name="Wang Z."/>
            <person name="Hall R.J."/>
            <person name="Oh S.D."/>
            <person name="Heiner C."/>
            <person name="Lin B."/>
            <person name="Strycharz-Glaven S.M."/>
        </authorList>
    </citation>
    <scope>NUCLEOTIDE SEQUENCE [LARGE SCALE GENOMIC DNA]</scope>
    <source>
        <strain evidence="1">NRL1</strain>
    </source>
</reference>
<evidence type="ECO:0000313" key="1">
    <source>
        <dbReference type="EMBL" id="ALP52297.1"/>
    </source>
</evidence>
<organism evidence="1 2">
    <name type="scientific">Candidatus Tenderia electrophaga</name>
    <dbReference type="NCBI Taxonomy" id="1748243"/>
    <lineage>
        <taxon>Bacteria</taxon>
        <taxon>Pseudomonadati</taxon>
        <taxon>Pseudomonadota</taxon>
        <taxon>Gammaproteobacteria</taxon>
        <taxon>Candidatus Tenderiales</taxon>
        <taxon>Candidatus Tenderiaceae</taxon>
        <taxon>Candidatus Tenderia</taxon>
    </lineage>
</organism>
<gene>
    <name evidence="1" type="ORF">Tel_03590</name>
</gene>
<protein>
    <submittedName>
        <fullName evidence="1">Uncharacterized protein</fullName>
    </submittedName>
</protein>
<keyword evidence="2" id="KW-1185">Reference proteome</keyword>